<evidence type="ECO:0000256" key="1">
    <source>
        <dbReference type="SAM" id="Phobius"/>
    </source>
</evidence>
<protein>
    <submittedName>
        <fullName evidence="2">Uncharacterized protein</fullName>
    </submittedName>
</protein>
<reference evidence="3" key="1">
    <citation type="submission" date="2018-04" db="EMBL/GenBank/DDBJ databases">
        <authorList>
            <person name="Go L.Y."/>
            <person name="Mitchell J.A."/>
        </authorList>
    </citation>
    <scope>NUCLEOTIDE SEQUENCE [LARGE SCALE GENOMIC DNA]</scope>
</reference>
<keyword evidence="1" id="KW-1133">Transmembrane helix</keyword>
<dbReference type="Proteomes" id="UP000251585">
    <property type="component" value="Segment"/>
</dbReference>
<proteinExistence type="predicted"/>
<evidence type="ECO:0000313" key="2">
    <source>
        <dbReference type="EMBL" id="AWY04895.1"/>
    </source>
</evidence>
<name>A0A2Z4Q4N6_9CAUD</name>
<keyword evidence="3" id="KW-1185">Reference proteome</keyword>
<keyword evidence="1" id="KW-0812">Transmembrane</keyword>
<feature type="transmembrane region" description="Helical" evidence="1">
    <location>
        <begin position="152"/>
        <end position="175"/>
    </location>
</feature>
<accession>A0A2Z4Q4N6</accession>
<dbReference type="EMBL" id="MH271298">
    <property type="protein sequence ID" value="AWY04895.1"/>
    <property type="molecule type" value="Genomic_DNA"/>
</dbReference>
<gene>
    <name evidence="2" type="primary">59</name>
    <name evidence="2" type="ORF">PBI_FLOOF_59</name>
</gene>
<keyword evidence="1" id="KW-0472">Membrane</keyword>
<organism evidence="2 3">
    <name type="scientific">Microbacterium phage Floof</name>
    <dbReference type="NCBI Taxonomy" id="2201433"/>
    <lineage>
        <taxon>Viruses</taxon>
        <taxon>Duplodnaviria</taxon>
        <taxon>Heunggongvirae</taxon>
        <taxon>Uroviricota</taxon>
        <taxon>Caudoviricetes</taxon>
        <taxon>Casidaviridae</taxon>
        <taxon>Percivalvirus</taxon>
        <taxon>Percivalvirus floof</taxon>
    </lineage>
</organism>
<sequence>MSEPKSTFADRFAERNAASAAKAAEKDAARKAAQRERFARDYPEMAAAAAAREIELGRELTASEMSELGASIRTGVPLPKAAPEVAPHIRASQDAAEAEHAADFPERVAREAQAAADAALNTEVAKYARQGYTVTDRSPGQVILQRKKPMGFLYLLVMILLAITVIGLLLIFPLLRMVNGKKETVILTVDASGHVKVRKS</sequence>
<evidence type="ECO:0000313" key="3">
    <source>
        <dbReference type="Proteomes" id="UP000251585"/>
    </source>
</evidence>